<feature type="transmembrane region" description="Helical" evidence="1">
    <location>
        <begin position="73"/>
        <end position="90"/>
    </location>
</feature>
<dbReference type="EMBL" id="KV428044">
    <property type="protein sequence ID" value="KZT39571.1"/>
    <property type="molecule type" value="Genomic_DNA"/>
</dbReference>
<proteinExistence type="predicted"/>
<evidence type="ECO:0000313" key="2">
    <source>
        <dbReference type="EMBL" id="KZT39571.1"/>
    </source>
</evidence>
<dbReference type="AlphaFoldDB" id="A0A166EGR5"/>
<dbReference type="OrthoDB" id="3259067at2759"/>
<evidence type="ECO:0000313" key="3">
    <source>
        <dbReference type="Proteomes" id="UP000076798"/>
    </source>
</evidence>
<dbReference type="Proteomes" id="UP000076798">
    <property type="component" value="Unassembled WGS sequence"/>
</dbReference>
<evidence type="ECO:0000256" key="1">
    <source>
        <dbReference type="SAM" id="Phobius"/>
    </source>
</evidence>
<feature type="transmembrane region" description="Helical" evidence="1">
    <location>
        <begin position="102"/>
        <end position="122"/>
    </location>
</feature>
<name>A0A166EGR5_9AGAM</name>
<protein>
    <submittedName>
        <fullName evidence="2">Uncharacterized protein</fullName>
    </submittedName>
</protein>
<keyword evidence="1" id="KW-1133">Transmembrane helix</keyword>
<feature type="transmembrane region" description="Helical" evidence="1">
    <location>
        <begin position="32"/>
        <end position="53"/>
    </location>
</feature>
<keyword evidence="3" id="KW-1185">Reference proteome</keyword>
<gene>
    <name evidence="2" type="ORF">SISSUDRAFT_1127956</name>
</gene>
<keyword evidence="1" id="KW-0812">Transmembrane</keyword>
<sequence>MVLGMKNPDRIFRNRDTFFCTYIDDRFGSIQIIEIIIILVAMLIVQFWFCTIFWRRRRVLPNLGLQTRINRSLFVRITFFTTMEVIGLSLHSTSFNGKIQTAIHYLFSFYLVSVPLIVFLVFSTQEDILSIWFGRKLPISSDPVEHGETTYVSSPVFAARCFDTESTINHNV</sequence>
<keyword evidence="1" id="KW-0472">Membrane</keyword>
<accession>A0A166EGR5</accession>
<organism evidence="2 3">
    <name type="scientific">Sistotremastrum suecicum HHB10207 ss-3</name>
    <dbReference type="NCBI Taxonomy" id="1314776"/>
    <lineage>
        <taxon>Eukaryota</taxon>
        <taxon>Fungi</taxon>
        <taxon>Dikarya</taxon>
        <taxon>Basidiomycota</taxon>
        <taxon>Agaricomycotina</taxon>
        <taxon>Agaricomycetes</taxon>
        <taxon>Sistotremastrales</taxon>
        <taxon>Sistotremastraceae</taxon>
        <taxon>Sistotremastrum</taxon>
    </lineage>
</organism>
<reference evidence="2 3" key="1">
    <citation type="journal article" date="2016" name="Mol. Biol. Evol.">
        <title>Comparative Genomics of Early-Diverging Mushroom-Forming Fungi Provides Insights into the Origins of Lignocellulose Decay Capabilities.</title>
        <authorList>
            <person name="Nagy L.G."/>
            <person name="Riley R."/>
            <person name="Tritt A."/>
            <person name="Adam C."/>
            <person name="Daum C."/>
            <person name="Floudas D."/>
            <person name="Sun H."/>
            <person name="Yadav J.S."/>
            <person name="Pangilinan J."/>
            <person name="Larsson K.H."/>
            <person name="Matsuura K."/>
            <person name="Barry K."/>
            <person name="Labutti K."/>
            <person name="Kuo R."/>
            <person name="Ohm R.A."/>
            <person name="Bhattacharya S.S."/>
            <person name="Shirouzu T."/>
            <person name="Yoshinaga Y."/>
            <person name="Martin F.M."/>
            <person name="Grigoriev I.V."/>
            <person name="Hibbett D.S."/>
        </authorList>
    </citation>
    <scope>NUCLEOTIDE SEQUENCE [LARGE SCALE GENOMIC DNA]</scope>
    <source>
        <strain evidence="2 3">HHB10207 ss-3</strain>
    </source>
</reference>